<dbReference type="Pfam" id="PF13911">
    <property type="entry name" value="AhpC-TSA_2"/>
    <property type="match status" value="1"/>
</dbReference>
<organism evidence="1">
    <name type="scientific">Capitella teleta</name>
    <name type="common">Polychaete worm</name>
    <dbReference type="NCBI Taxonomy" id="283909"/>
    <lineage>
        <taxon>Eukaryota</taxon>
        <taxon>Metazoa</taxon>
        <taxon>Spiralia</taxon>
        <taxon>Lophotrochozoa</taxon>
        <taxon>Annelida</taxon>
        <taxon>Polychaeta</taxon>
        <taxon>Sedentaria</taxon>
        <taxon>Scolecida</taxon>
        <taxon>Capitellidae</taxon>
        <taxon>Capitella</taxon>
    </lineage>
</organism>
<reference evidence="1 3" key="2">
    <citation type="journal article" date="2013" name="Nature">
        <title>Insights into bilaterian evolution from three spiralian genomes.</title>
        <authorList>
            <person name="Simakov O."/>
            <person name="Marletaz F."/>
            <person name="Cho S.J."/>
            <person name="Edsinger-Gonzales E."/>
            <person name="Havlak P."/>
            <person name="Hellsten U."/>
            <person name="Kuo D.H."/>
            <person name="Larsson T."/>
            <person name="Lv J."/>
            <person name="Arendt D."/>
            <person name="Savage R."/>
            <person name="Osoegawa K."/>
            <person name="de Jong P."/>
            <person name="Grimwood J."/>
            <person name="Chapman J.A."/>
            <person name="Shapiro H."/>
            <person name="Aerts A."/>
            <person name="Otillar R.P."/>
            <person name="Terry A.Y."/>
            <person name="Boore J.L."/>
            <person name="Grigoriev I.V."/>
            <person name="Lindberg D.R."/>
            <person name="Seaver E.C."/>
            <person name="Weisblat D.A."/>
            <person name="Putnam N.H."/>
            <person name="Rokhsar D.S."/>
        </authorList>
    </citation>
    <scope>NUCLEOTIDE SEQUENCE</scope>
    <source>
        <strain evidence="1 3">I ESC-2004</strain>
    </source>
</reference>
<keyword evidence="3" id="KW-1185">Reference proteome</keyword>
<dbReference type="OMA" id="DHQSKCI"/>
<dbReference type="HOGENOM" id="CLU_1230954_0_0_1"/>
<evidence type="ECO:0000313" key="2">
    <source>
        <dbReference type="EnsemblMetazoa" id="CapteP186353"/>
    </source>
</evidence>
<dbReference type="InterPro" id="IPR032801">
    <property type="entry name" value="PXL2A/B/C"/>
</dbReference>
<dbReference type="AlphaFoldDB" id="R7TST0"/>
<evidence type="ECO:0008006" key="4">
    <source>
        <dbReference type="Google" id="ProtNLM"/>
    </source>
</evidence>
<dbReference type="STRING" id="283909.R7TST0"/>
<evidence type="ECO:0000313" key="3">
    <source>
        <dbReference type="Proteomes" id="UP000014760"/>
    </source>
</evidence>
<dbReference type="SUPFAM" id="SSF52833">
    <property type="entry name" value="Thioredoxin-like"/>
    <property type="match status" value="1"/>
</dbReference>
<gene>
    <name evidence="1" type="ORF">CAPTEDRAFT_186353</name>
</gene>
<reference evidence="3" key="1">
    <citation type="submission" date="2012-12" db="EMBL/GenBank/DDBJ databases">
        <authorList>
            <person name="Hellsten U."/>
            <person name="Grimwood J."/>
            <person name="Chapman J.A."/>
            <person name="Shapiro H."/>
            <person name="Aerts A."/>
            <person name="Otillar R.P."/>
            <person name="Terry A.Y."/>
            <person name="Boore J.L."/>
            <person name="Simakov O."/>
            <person name="Marletaz F."/>
            <person name="Cho S.-J."/>
            <person name="Edsinger-Gonzales E."/>
            <person name="Havlak P."/>
            <person name="Kuo D.-H."/>
            <person name="Larsson T."/>
            <person name="Lv J."/>
            <person name="Arendt D."/>
            <person name="Savage R."/>
            <person name="Osoegawa K."/>
            <person name="de Jong P."/>
            <person name="Lindberg D.R."/>
            <person name="Seaver E.C."/>
            <person name="Weisblat D.A."/>
            <person name="Putnam N.H."/>
            <person name="Grigoriev I.V."/>
            <person name="Rokhsar D.S."/>
        </authorList>
    </citation>
    <scope>NUCLEOTIDE SEQUENCE</scope>
    <source>
        <strain evidence="3">I ESC-2004</strain>
    </source>
</reference>
<sequence>MHHVCISQSRMSAAETLISALQALEIGIENVIEKAKCVLQEHSANEFAKSKAGVLGPMIGLYADCFKRVDVNNKDELESKIQKNFRSIDLQEQFTSFEETEAEFVAAGGHVVVVSFGVMEGAEKWLQEVNCPFEILLDPERKLYLSIGLGRSLSKVWNTETISYYGSQVKSQRKLPQAYKDIIDDPHQMGGDIVLNASGVIKMAYPSQKAQDRPSVQSLLDALSV</sequence>
<dbReference type="EnsemblMetazoa" id="CapteT186353">
    <property type="protein sequence ID" value="CapteP186353"/>
    <property type="gene ID" value="CapteG186353"/>
</dbReference>
<dbReference type="EMBL" id="AMQN01011185">
    <property type="status" value="NOT_ANNOTATED_CDS"/>
    <property type="molecule type" value="Genomic_DNA"/>
</dbReference>
<dbReference type="Gene3D" id="3.40.30.10">
    <property type="entry name" value="Glutaredoxin"/>
    <property type="match status" value="1"/>
</dbReference>
<dbReference type="Proteomes" id="UP000014760">
    <property type="component" value="Unassembled WGS sequence"/>
</dbReference>
<protein>
    <recommendedName>
        <fullName evidence="4">Alkyl hydroperoxide reductase subunit C/ Thiol specific antioxidant domain-containing protein</fullName>
    </recommendedName>
</protein>
<dbReference type="InterPro" id="IPR036249">
    <property type="entry name" value="Thioredoxin-like_sf"/>
</dbReference>
<dbReference type="EMBL" id="KB308745">
    <property type="protein sequence ID" value="ELT96704.1"/>
    <property type="molecule type" value="Genomic_DNA"/>
</dbReference>
<evidence type="ECO:0000313" key="1">
    <source>
        <dbReference type="EMBL" id="ELT96704.1"/>
    </source>
</evidence>
<reference evidence="2" key="3">
    <citation type="submission" date="2015-06" db="UniProtKB">
        <authorList>
            <consortium name="EnsemblMetazoa"/>
        </authorList>
    </citation>
    <scope>IDENTIFICATION</scope>
</reference>
<dbReference type="OrthoDB" id="40334at2759"/>
<accession>R7TST0</accession>
<proteinExistence type="predicted"/>
<name>R7TST0_CAPTE</name>